<dbReference type="RefSeq" id="WP_207249402.1">
    <property type="nucleotide sequence ID" value="NZ_JAFMPM010000005.1"/>
</dbReference>
<evidence type="ECO:0000313" key="4">
    <source>
        <dbReference type="Proteomes" id="UP000664466"/>
    </source>
</evidence>
<dbReference type="NCBIfam" id="NF047646">
    <property type="entry name" value="REP_Tyr_transpos"/>
    <property type="match status" value="1"/>
</dbReference>
<geneLocation type="plasmid" evidence="2">
    <name>pTfr446</name>
</geneLocation>
<keyword evidence="2" id="KW-0614">Plasmid</keyword>
<dbReference type="PANTHER" id="PTHR36966:SF1">
    <property type="entry name" value="REP-ASSOCIATED TYROSINE TRANSPOSASE"/>
    <property type="match status" value="1"/>
</dbReference>
<dbReference type="EMBL" id="CP072748">
    <property type="protein sequence ID" value="QTX10452.1"/>
    <property type="molecule type" value="Genomic_DNA"/>
</dbReference>
<name>A0A8B0SNG9_9GAMM</name>
<accession>A0A8B0SNG9</accession>
<dbReference type="Proteomes" id="UP000664466">
    <property type="component" value="Unassembled WGS sequence"/>
</dbReference>
<dbReference type="SMART" id="SM01321">
    <property type="entry name" value="Y1_Tnp"/>
    <property type="match status" value="1"/>
</dbReference>
<feature type="domain" description="Transposase IS200-like" evidence="1">
    <location>
        <begin position="13"/>
        <end position="128"/>
    </location>
</feature>
<dbReference type="Pfam" id="PF01797">
    <property type="entry name" value="Y1_Tnp"/>
    <property type="match status" value="1"/>
</dbReference>
<gene>
    <name evidence="3" type="ORF">J1836_018040</name>
    <name evidence="2" type="ORF">J1836_03030</name>
</gene>
<dbReference type="SUPFAM" id="SSF143422">
    <property type="entry name" value="Transposase IS200-like"/>
    <property type="match status" value="1"/>
</dbReference>
<dbReference type="GO" id="GO:0006313">
    <property type="term" value="P:DNA transposition"/>
    <property type="evidence" value="ECO:0007669"/>
    <property type="project" value="InterPro"/>
</dbReference>
<dbReference type="PANTHER" id="PTHR36966">
    <property type="entry name" value="REP-ASSOCIATED TYROSINE TRANSPOSASE"/>
    <property type="match status" value="1"/>
</dbReference>
<evidence type="ECO:0000259" key="1">
    <source>
        <dbReference type="SMART" id="SM01321"/>
    </source>
</evidence>
<dbReference type="EMBL" id="JAFMPM010000005">
    <property type="protein sequence ID" value="MBO0611903.1"/>
    <property type="molecule type" value="Genomic_DNA"/>
</dbReference>
<dbReference type="InterPro" id="IPR036515">
    <property type="entry name" value="Transposase_17_sf"/>
</dbReference>
<protein>
    <submittedName>
        <fullName evidence="3">Transposase</fullName>
    </submittedName>
</protein>
<dbReference type="Gene3D" id="3.30.70.1290">
    <property type="entry name" value="Transposase IS200-like"/>
    <property type="match status" value="1"/>
</dbReference>
<proteinExistence type="predicted"/>
<dbReference type="GO" id="GO:0004803">
    <property type="term" value="F:transposase activity"/>
    <property type="evidence" value="ECO:0007669"/>
    <property type="project" value="InterPro"/>
</dbReference>
<keyword evidence="4" id="KW-1185">Reference proteome</keyword>
<dbReference type="InterPro" id="IPR052715">
    <property type="entry name" value="RAYT_transposase"/>
</dbReference>
<dbReference type="InterPro" id="IPR002686">
    <property type="entry name" value="Transposase_17"/>
</dbReference>
<dbReference type="GO" id="GO:0043565">
    <property type="term" value="F:sequence-specific DNA binding"/>
    <property type="evidence" value="ECO:0007669"/>
    <property type="project" value="TreeGrafter"/>
</dbReference>
<dbReference type="AlphaFoldDB" id="A0A8B0SNG9"/>
<evidence type="ECO:0000313" key="2">
    <source>
        <dbReference type="EMBL" id="MBO0611903.1"/>
    </source>
</evidence>
<organism evidence="3">
    <name type="scientific">Thiothrix fructosivorans</name>
    <dbReference type="NCBI Taxonomy" id="111770"/>
    <lineage>
        <taxon>Bacteria</taxon>
        <taxon>Pseudomonadati</taxon>
        <taxon>Pseudomonadota</taxon>
        <taxon>Gammaproteobacteria</taxon>
        <taxon>Thiotrichales</taxon>
        <taxon>Thiotrichaceae</taxon>
        <taxon>Thiothrix</taxon>
    </lineage>
</organism>
<reference evidence="2 4" key="1">
    <citation type="submission" date="2021-03" db="EMBL/GenBank/DDBJ databases">
        <title>Draft genome and methylome analysis of Thiotrix fructosivoruns ATCC 49748.</title>
        <authorList>
            <person name="Fomenkov A."/>
            <person name="Grabovich M.Y."/>
            <person name="Roberts R.J."/>
        </authorList>
    </citation>
    <scope>NUCLEOTIDE SEQUENCE [LARGE SCALE GENOMIC DNA]</scope>
    <source>
        <strain evidence="2 4">ATCC 49748</strain>
        <plasmid evidence="2">pTfr446</plasmid>
    </source>
</reference>
<evidence type="ECO:0000313" key="3">
    <source>
        <dbReference type="EMBL" id="QTX10452.1"/>
    </source>
</evidence>
<sequence length="149" mass="17451">MSYNELRKGRYSSPSQEYFVTTVVHERYPVFEDFTAARMLVSHLPKLERELNVKWLAWVVMPDHFHALLRLEGNTGLSETMRRLKGGTARQLDQHLNHAGRFWQPGFFDRALRTEDDGLQIARYIVANPLRAGLVKHIGDYPHWDSIWC</sequence>
<reference evidence="3" key="2">
    <citation type="submission" date="2021-04" db="EMBL/GenBank/DDBJ databases">
        <title>Complete Genome and methylome analysis of Thiothrix fructosivorans ATCC 49748.</title>
        <authorList>
            <person name="Fomenkov A."/>
            <person name="Sun L."/>
            <person name="Vincze T."/>
            <person name="Grabovich M.Y."/>
            <person name="Roberts R.J."/>
        </authorList>
    </citation>
    <scope>NUCLEOTIDE SEQUENCE</scope>
    <source>
        <strain evidence="3">ATCC 49748</strain>
    </source>
</reference>